<evidence type="ECO:0000313" key="9">
    <source>
        <dbReference type="RefSeq" id="XP_018015822.1"/>
    </source>
</evidence>
<dbReference type="PROSITE" id="PS01358">
    <property type="entry name" value="ZF_RANBP2_1"/>
    <property type="match status" value="1"/>
</dbReference>
<feature type="coiled-coil region" evidence="5">
    <location>
        <begin position="561"/>
        <end position="627"/>
    </location>
</feature>
<dbReference type="SMART" id="SM00547">
    <property type="entry name" value="ZnF_RBZ"/>
    <property type="match status" value="1"/>
</dbReference>
<dbReference type="OrthoDB" id="6367910at2759"/>
<dbReference type="Gene3D" id="1.10.8.10">
    <property type="entry name" value="DNA helicase RuvA subunit, C-terminal domain"/>
    <property type="match status" value="1"/>
</dbReference>
<dbReference type="InterPro" id="IPR001876">
    <property type="entry name" value="Znf_RanBP2"/>
</dbReference>
<name>A0A8B7NQ33_HYAAZ</name>
<reference evidence="9" key="1">
    <citation type="submission" date="2025-08" db="UniProtKB">
        <authorList>
            <consortium name="RefSeq"/>
        </authorList>
    </citation>
    <scope>IDENTIFICATION</scope>
    <source>
        <tissue evidence="9">Whole organism</tissue>
    </source>
</reference>
<evidence type="ECO:0000256" key="4">
    <source>
        <dbReference type="PROSITE-ProRule" id="PRU00322"/>
    </source>
</evidence>
<feature type="compositionally biased region" description="Low complexity" evidence="6">
    <location>
        <begin position="156"/>
        <end position="183"/>
    </location>
</feature>
<evidence type="ECO:0000256" key="3">
    <source>
        <dbReference type="ARBA" id="ARBA00022833"/>
    </source>
</evidence>
<evidence type="ECO:0000313" key="8">
    <source>
        <dbReference type="Proteomes" id="UP000694843"/>
    </source>
</evidence>
<dbReference type="GO" id="GO:0008270">
    <property type="term" value="F:zinc ion binding"/>
    <property type="evidence" value="ECO:0007669"/>
    <property type="project" value="UniProtKB-KW"/>
</dbReference>
<feature type="region of interest" description="Disordered" evidence="6">
    <location>
        <begin position="442"/>
        <end position="533"/>
    </location>
</feature>
<keyword evidence="1" id="KW-0479">Metal-binding</keyword>
<dbReference type="InterPro" id="IPR036443">
    <property type="entry name" value="Znf_RanBP2_sf"/>
</dbReference>
<gene>
    <name evidence="9" type="primary">LOC108672628</name>
</gene>
<evidence type="ECO:0000256" key="6">
    <source>
        <dbReference type="SAM" id="MobiDB-lite"/>
    </source>
</evidence>
<dbReference type="Gene3D" id="2.30.30.380">
    <property type="entry name" value="Zn-finger domain of Sec23/24"/>
    <property type="match status" value="1"/>
</dbReference>
<keyword evidence="3" id="KW-0862">Zinc</keyword>
<organism evidence="8 9">
    <name type="scientific">Hyalella azteca</name>
    <name type="common">Amphipod</name>
    <dbReference type="NCBI Taxonomy" id="294128"/>
    <lineage>
        <taxon>Eukaryota</taxon>
        <taxon>Metazoa</taxon>
        <taxon>Ecdysozoa</taxon>
        <taxon>Arthropoda</taxon>
        <taxon>Crustacea</taxon>
        <taxon>Multicrustacea</taxon>
        <taxon>Malacostraca</taxon>
        <taxon>Eumalacostraca</taxon>
        <taxon>Peracarida</taxon>
        <taxon>Amphipoda</taxon>
        <taxon>Senticaudata</taxon>
        <taxon>Talitrida</taxon>
        <taxon>Talitroidea</taxon>
        <taxon>Hyalellidae</taxon>
        <taxon>Hyalella</taxon>
    </lineage>
</organism>
<evidence type="ECO:0000256" key="1">
    <source>
        <dbReference type="ARBA" id="ARBA00022723"/>
    </source>
</evidence>
<feature type="domain" description="RanBP2-type" evidence="7">
    <location>
        <begin position="720"/>
        <end position="753"/>
    </location>
</feature>
<protein>
    <submittedName>
        <fullName evidence="9">Uncharacterized protein LOC108672628 isoform X1</fullName>
    </submittedName>
</protein>
<dbReference type="RefSeq" id="XP_018015822.1">
    <property type="nucleotide sequence ID" value="XM_018160333.2"/>
</dbReference>
<sequence length="802" mass="86652">MDQEHCPSQSSSVPQRRNEVIHGRHISHKDKDALCQANISAGDVTVEEYAPSTSESEGSSGGRRASAGDALNIPYMKHFHYLKQKFPDLKDCDINESIQKFGLDRARCEEELLLRAQSYLSGYYGPWGRTACMSSRSSPTATHGASHTIPNTPNLSPYASFSSQAPPPASSMASSRSMPKLSSLNAPSNFTGDIGSVIPPSRSPRTPVAAPSLVSSSTFSPTLTPCFATTAGPAQFTPSSPTMSRKNDYENHTLCSSSTLLNGACMSQVSSSQGGSFHTTTTKHFVVPAHLNPNDPFFRQYSTSSETITEESSLMGSNFPSPAPTLTLSSPQSPLVSPPRNHHVEMPHLRQRIEDLFIPQTGQNQLNFPNSNPFQLNWEQKNNQNFNIKAVSNQHCSTQGPNVQLYPFSMQNINNCPQGLPAQFGNVNVSPSRDFNRVISSTGQGAEFSSPGDKPEAPIQPFDTSDLRRHGPSLHGRFEPVRIAPPPPVITNVTPARQNARPGRLQLNSVSPPSSSVPPLPQTSSPAGAALPCDPSPGKINNRKGLLADQRARQQKMLSVLQEGTKNRSDLQQEISLLTQALEECKQRGDLEVNESSRLILDIQEENRRLQSECDQLEGEILQTGEAPDLLETVYVPPSSREGTGSSVSSPSSPLPARPHNFNRGLSVGRGVEGSPRLTPTRVAPPPPVSSTYQAPTSALHPPSSGHYELASEASTAEGRAGAGAVRWSCGRCTYDNHPDMTSCEICGAIRMPPSPQTPIGGYHRPTLGPTMQDIHIQVRHRHDYAMPASALSELSSRADPL</sequence>
<dbReference type="PROSITE" id="PS50199">
    <property type="entry name" value="ZF_RANBP2_2"/>
    <property type="match status" value="1"/>
</dbReference>
<evidence type="ECO:0000256" key="5">
    <source>
        <dbReference type="SAM" id="Coils"/>
    </source>
</evidence>
<proteinExistence type="predicted"/>
<feature type="region of interest" description="Disordered" evidence="6">
    <location>
        <begin position="135"/>
        <end position="218"/>
    </location>
</feature>
<dbReference type="KEGG" id="hazt:108672628"/>
<feature type="compositionally biased region" description="Low complexity" evidence="6">
    <location>
        <begin position="324"/>
        <end position="339"/>
    </location>
</feature>
<keyword evidence="5" id="KW-0175">Coiled coil</keyword>
<dbReference type="AlphaFoldDB" id="A0A8B7NQ33"/>
<dbReference type="Proteomes" id="UP000694843">
    <property type="component" value="Unplaced"/>
</dbReference>
<keyword evidence="2 4" id="KW-0863">Zinc-finger</keyword>
<feature type="compositionally biased region" description="Low complexity" evidence="6">
    <location>
        <begin position="638"/>
        <end position="652"/>
    </location>
</feature>
<dbReference type="SUPFAM" id="SSF90209">
    <property type="entry name" value="Ran binding protein zinc finger-like"/>
    <property type="match status" value="1"/>
</dbReference>
<keyword evidence="8" id="KW-1185">Reference proteome</keyword>
<feature type="compositionally biased region" description="Low complexity" evidence="6">
    <location>
        <begin position="302"/>
        <end position="313"/>
    </location>
</feature>
<accession>A0A8B7NQ33</accession>
<dbReference type="GeneID" id="108672628"/>
<feature type="compositionally biased region" description="Polar residues" evidence="6">
    <location>
        <begin position="135"/>
        <end position="155"/>
    </location>
</feature>
<feature type="region of interest" description="Disordered" evidence="6">
    <location>
        <begin position="298"/>
        <end position="341"/>
    </location>
</feature>
<feature type="region of interest" description="Disordered" evidence="6">
    <location>
        <begin position="636"/>
        <end position="715"/>
    </location>
</feature>
<evidence type="ECO:0000259" key="7">
    <source>
        <dbReference type="PROSITE" id="PS50199"/>
    </source>
</evidence>
<evidence type="ECO:0000256" key="2">
    <source>
        <dbReference type="ARBA" id="ARBA00022771"/>
    </source>
</evidence>